<organism evidence="1 2">
    <name type="scientific">Thalictrum thalictroides</name>
    <name type="common">Rue-anemone</name>
    <name type="synonym">Anemone thalictroides</name>
    <dbReference type="NCBI Taxonomy" id="46969"/>
    <lineage>
        <taxon>Eukaryota</taxon>
        <taxon>Viridiplantae</taxon>
        <taxon>Streptophyta</taxon>
        <taxon>Embryophyta</taxon>
        <taxon>Tracheophyta</taxon>
        <taxon>Spermatophyta</taxon>
        <taxon>Magnoliopsida</taxon>
        <taxon>Ranunculales</taxon>
        <taxon>Ranunculaceae</taxon>
        <taxon>Thalictroideae</taxon>
        <taxon>Thalictrum</taxon>
    </lineage>
</organism>
<comment type="caution">
    <text evidence="1">The sequence shown here is derived from an EMBL/GenBank/DDBJ whole genome shotgun (WGS) entry which is preliminary data.</text>
</comment>
<protein>
    <submittedName>
        <fullName evidence="1">Zinc finger ccch domain-containing protein</fullName>
    </submittedName>
</protein>
<dbReference type="AlphaFoldDB" id="A0A7J6X286"/>
<reference evidence="1 2" key="1">
    <citation type="submission" date="2020-06" db="EMBL/GenBank/DDBJ databases">
        <title>Transcriptomic and genomic resources for Thalictrum thalictroides and T. hernandezii: Facilitating candidate gene discovery in an emerging model plant lineage.</title>
        <authorList>
            <person name="Arias T."/>
            <person name="Riano-Pachon D.M."/>
            <person name="Di Stilio V.S."/>
        </authorList>
    </citation>
    <scope>NUCLEOTIDE SEQUENCE [LARGE SCALE GENOMIC DNA]</scope>
    <source>
        <strain evidence="2">cv. WT478/WT964</strain>
        <tissue evidence="1">Leaves</tissue>
    </source>
</reference>
<evidence type="ECO:0000313" key="1">
    <source>
        <dbReference type="EMBL" id="KAF5202790.1"/>
    </source>
</evidence>
<name>A0A7J6X286_THATH</name>
<proteinExistence type="predicted"/>
<evidence type="ECO:0000313" key="2">
    <source>
        <dbReference type="Proteomes" id="UP000554482"/>
    </source>
</evidence>
<sequence length="187" mass="20766">MQRVRDTAFFAASIASILRSDLNVEYNRDYFAENHASSSRAGDYDLSMNLSSGKDRPNDTILKLRRMPPYYKRNIAYVCSFYASCGDCTRITEQDQKISLRQTAHKGSEAEAAVGEVVGVRKQEGRGTKTADLSTQNSAAGAVVLQHCSSTTTNIHLCSLSKKNIHLCTISTFLPFLKAPLIHQWIL</sequence>
<dbReference type="EMBL" id="JABWDY010007627">
    <property type="protein sequence ID" value="KAF5202790.1"/>
    <property type="molecule type" value="Genomic_DNA"/>
</dbReference>
<dbReference type="Proteomes" id="UP000554482">
    <property type="component" value="Unassembled WGS sequence"/>
</dbReference>
<dbReference type="OrthoDB" id="10259600at2759"/>
<gene>
    <name evidence="1" type="ORF">FRX31_007624</name>
</gene>
<keyword evidence="2" id="KW-1185">Reference proteome</keyword>
<accession>A0A7J6X286</accession>